<dbReference type="GO" id="GO:0003677">
    <property type="term" value="F:DNA binding"/>
    <property type="evidence" value="ECO:0007669"/>
    <property type="project" value="InterPro"/>
</dbReference>
<evidence type="ECO:0000256" key="1">
    <source>
        <dbReference type="ARBA" id="ARBA00023172"/>
    </source>
</evidence>
<dbReference type="AlphaFoldDB" id="A0A8J3K1P0"/>
<dbReference type="PROSITE" id="PS51898">
    <property type="entry name" value="TYR_RECOMBINASE"/>
    <property type="match status" value="1"/>
</dbReference>
<dbReference type="Proteomes" id="UP000619293">
    <property type="component" value="Unassembled WGS sequence"/>
</dbReference>
<dbReference type="RefSeq" id="WP_191842146.1">
    <property type="nucleotide sequence ID" value="NZ_BAAALB010000021.1"/>
</dbReference>
<dbReference type="Pfam" id="PF00589">
    <property type="entry name" value="Phage_integrase"/>
    <property type="match status" value="1"/>
</dbReference>
<feature type="domain" description="Tyr recombinase" evidence="2">
    <location>
        <begin position="467"/>
        <end position="683"/>
    </location>
</feature>
<dbReference type="InterPro" id="IPR002104">
    <property type="entry name" value="Integrase_catalytic"/>
</dbReference>
<sequence>MTTVVEVPRVNLIARPKLVNHEHLLARPRSGARDVLTKSEVLALLPQLGDWQQVEKLRGVSKQAQRVKGVLYRQQGWLRGANKILAWLKIHPGRGWQERWVNSGADKDLSWIEEMDPFDGRCAEVQRADYTGALAALFLLRVVLPSYDVLTEFKCGGTLARVRQLMRPDVFARVHDVGVRRSISKMHLDQALAVLSKIVLHTGRDVDQLTPDDLLELFAWSLSVRGRGVVGLHLAWDLLADLGILPPGSTMRSRLLHGQRPTSELVDDHQIRSSAVRDVLIRYLDQRRAALDYSTLRSQAGILAGRFWSDVEAHHPGIDSLRLPESVAQAWKERIQLCRRPDGELIARQDLLHLLTQVRAFYLDIAEWAREDPSWVPWAAPSPVTRREVQGHFKTRKQRQAVMHQRIRERLPHLPLLADTAHRLREQTASLLAAAQAQPMNTVFDHSGRSYRRTRPNNNVTRAGAAAEPWVHVKDLDTGKLINATQEEDSMFWSWAIIETFRHTGVRVEELLEITHLALVSYRLPDTAELVPLLQIVPSKSNEERLLLISPELASVLASIVTRLRAQHGGAVPLVTRYDEHERLTGPPLPHLFQRCRGGRPNVISSTHLKNLINKVLAATGLKDATGQPLIYTPHDFRRMFATDAVTGGLPVHIAARLLGHASLETTQAYLAVFQDDMIRAYRSYLQERRSVRPAQEYREPTDDEWHEFQQHFQTRKLELGTCGRPYGSPCKHEHACIRCPMLHVDPGQQQRLAEIIQNLGDRISEARMNGWLGEVQGLQISLDAAANKMASLRRTSSKGAQTAMIGMPVIRQP</sequence>
<dbReference type="GO" id="GO:0015074">
    <property type="term" value="P:DNA integration"/>
    <property type="evidence" value="ECO:0007669"/>
    <property type="project" value="InterPro"/>
</dbReference>
<dbReference type="GO" id="GO:0006310">
    <property type="term" value="P:DNA recombination"/>
    <property type="evidence" value="ECO:0007669"/>
    <property type="project" value="UniProtKB-KW"/>
</dbReference>
<evidence type="ECO:0000313" key="4">
    <source>
        <dbReference type="Proteomes" id="UP000619293"/>
    </source>
</evidence>
<dbReference type="SUPFAM" id="SSF56349">
    <property type="entry name" value="DNA breaking-rejoining enzymes"/>
    <property type="match status" value="1"/>
</dbReference>
<keyword evidence="4" id="KW-1185">Reference proteome</keyword>
<accession>A0A8J3K1P0</accession>
<gene>
    <name evidence="3" type="ORF">Cch02nite_03630</name>
</gene>
<keyword evidence="1" id="KW-0233">DNA recombination</keyword>
<dbReference type="InterPro" id="IPR013762">
    <property type="entry name" value="Integrase-like_cat_sf"/>
</dbReference>
<name>A0A8J3K1P0_9ACTN</name>
<dbReference type="EMBL" id="BONG01000001">
    <property type="protein sequence ID" value="GIF86919.1"/>
    <property type="molecule type" value="Genomic_DNA"/>
</dbReference>
<organism evidence="3 4">
    <name type="scientific">Catellatospora chokoriensis</name>
    <dbReference type="NCBI Taxonomy" id="310353"/>
    <lineage>
        <taxon>Bacteria</taxon>
        <taxon>Bacillati</taxon>
        <taxon>Actinomycetota</taxon>
        <taxon>Actinomycetes</taxon>
        <taxon>Micromonosporales</taxon>
        <taxon>Micromonosporaceae</taxon>
        <taxon>Catellatospora</taxon>
    </lineage>
</organism>
<evidence type="ECO:0000259" key="2">
    <source>
        <dbReference type="PROSITE" id="PS51898"/>
    </source>
</evidence>
<dbReference type="PANTHER" id="PTHR30349:SF64">
    <property type="entry name" value="PROPHAGE INTEGRASE INTD-RELATED"/>
    <property type="match status" value="1"/>
</dbReference>
<reference evidence="3 4" key="1">
    <citation type="submission" date="2021-01" db="EMBL/GenBank/DDBJ databases">
        <title>Whole genome shotgun sequence of Catellatospora chokoriensis NBRC 107358.</title>
        <authorList>
            <person name="Komaki H."/>
            <person name="Tamura T."/>
        </authorList>
    </citation>
    <scope>NUCLEOTIDE SEQUENCE [LARGE SCALE GENOMIC DNA]</scope>
    <source>
        <strain evidence="3 4">NBRC 107358</strain>
    </source>
</reference>
<protein>
    <submittedName>
        <fullName evidence="3">Integrase</fullName>
    </submittedName>
</protein>
<evidence type="ECO:0000313" key="3">
    <source>
        <dbReference type="EMBL" id="GIF86919.1"/>
    </source>
</evidence>
<dbReference type="CDD" id="cd00397">
    <property type="entry name" value="DNA_BRE_C"/>
    <property type="match status" value="1"/>
</dbReference>
<dbReference type="InterPro" id="IPR011010">
    <property type="entry name" value="DNA_brk_join_enz"/>
</dbReference>
<dbReference type="PANTHER" id="PTHR30349">
    <property type="entry name" value="PHAGE INTEGRASE-RELATED"/>
    <property type="match status" value="1"/>
</dbReference>
<proteinExistence type="predicted"/>
<dbReference type="Gene3D" id="1.10.443.10">
    <property type="entry name" value="Intergrase catalytic core"/>
    <property type="match status" value="1"/>
</dbReference>
<comment type="caution">
    <text evidence="3">The sequence shown here is derived from an EMBL/GenBank/DDBJ whole genome shotgun (WGS) entry which is preliminary data.</text>
</comment>
<dbReference type="InterPro" id="IPR050090">
    <property type="entry name" value="Tyrosine_recombinase_XerCD"/>
</dbReference>